<feature type="region of interest" description="Disordered" evidence="1">
    <location>
        <begin position="221"/>
        <end position="243"/>
    </location>
</feature>
<evidence type="ECO:0000256" key="2">
    <source>
        <dbReference type="SAM" id="Phobius"/>
    </source>
</evidence>
<feature type="transmembrane region" description="Helical" evidence="2">
    <location>
        <begin position="185"/>
        <end position="206"/>
    </location>
</feature>
<keyword evidence="2" id="KW-0812">Transmembrane</keyword>
<proteinExistence type="predicted"/>
<sequence>MYKTVRQGDNSLQYTILAQDDYTPTGSTMKRRRSSRRNTAFILIVTLILGCGIVAAAVLIPVLLSSNVVALPARFQTFAVAATNIKGKYNIQGTQYIALLPLKDATGHFNAFQLRPTATTTAAPINASRKPTTEFVDLGASTNQGSQDARSSKVDQDRPRNLSQALTWSEFRLLPTDSAWLDTHIYVIIGAGTSILTVVVLVYLLVRHRRSIALRPHVPLSETSGYTDSDKGTLLAEISGEED</sequence>
<feature type="region of interest" description="Disordered" evidence="1">
    <location>
        <begin position="138"/>
        <end position="158"/>
    </location>
</feature>
<accession>A0A1B6DM27</accession>
<feature type="transmembrane region" description="Helical" evidence="2">
    <location>
        <begin position="40"/>
        <end position="64"/>
    </location>
</feature>
<name>A0A1B6DM27_9HEMI</name>
<reference evidence="3" key="1">
    <citation type="submission" date="2015-12" db="EMBL/GenBank/DDBJ databases">
        <title>De novo transcriptome assembly of four potential Pierce s Disease insect vectors from Arizona vineyards.</title>
        <authorList>
            <person name="Tassone E.E."/>
        </authorList>
    </citation>
    <scope>NUCLEOTIDE SEQUENCE</scope>
</reference>
<keyword evidence="2" id="KW-1133">Transmembrane helix</keyword>
<dbReference type="EMBL" id="GEDC01010532">
    <property type="protein sequence ID" value="JAS26766.1"/>
    <property type="molecule type" value="Transcribed_RNA"/>
</dbReference>
<feature type="compositionally biased region" description="Polar residues" evidence="1">
    <location>
        <begin position="140"/>
        <end position="149"/>
    </location>
</feature>
<organism evidence="3">
    <name type="scientific">Clastoptera arizonana</name>
    <name type="common">Arizona spittle bug</name>
    <dbReference type="NCBI Taxonomy" id="38151"/>
    <lineage>
        <taxon>Eukaryota</taxon>
        <taxon>Metazoa</taxon>
        <taxon>Ecdysozoa</taxon>
        <taxon>Arthropoda</taxon>
        <taxon>Hexapoda</taxon>
        <taxon>Insecta</taxon>
        <taxon>Pterygota</taxon>
        <taxon>Neoptera</taxon>
        <taxon>Paraneoptera</taxon>
        <taxon>Hemiptera</taxon>
        <taxon>Auchenorrhyncha</taxon>
        <taxon>Cercopoidea</taxon>
        <taxon>Clastopteridae</taxon>
        <taxon>Clastoptera</taxon>
    </lineage>
</organism>
<evidence type="ECO:0000256" key="1">
    <source>
        <dbReference type="SAM" id="MobiDB-lite"/>
    </source>
</evidence>
<keyword evidence="2" id="KW-0472">Membrane</keyword>
<gene>
    <name evidence="3" type="ORF">g.3351</name>
</gene>
<evidence type="ECO:0000313" key="3">
    <source>
        <dbReference type="EMBL" id="JAS26766.1"/>
    </source>
</evidence>
<dbReference type="AlphaFoldDB" id="A0A1B6DM27"/>
<protein>
    <submittedName>
        <fullName evidence="3">Uncharacterized protein</fullName>
    </submittedName>
</protein>